<evidence type="ECO:0000313" key="6">
    <source>
        <dbReference type="EMBL" id="KAA0165711.1"/>
    </source>
</evidence>
<name>A0A5A8DPA7_CAFRO</name>
<organism evidence="6 7">
    <name type="scientific">Cafeteria roenbergensis</name>
    <name type="common">Marine flagellate</name>
    <dbReference type="NCBI Taxonomy" id="33653"/>
    <lineage>
        <taxon>Eukaryota</taxon>
        <taxon>Sar</taxon>
        <taxon>Stramenopiles</taxon>
        <taxon>Bigyra</taxon>
        <taxon>Opalozoa</taxon>
        <taxon>Bicosoecida</taxon>
        <taxon>Cafeteriaceae</taxon>
        <taxon>Cafeteria</taxon>
    </lineage>
</organism>
<dbReference type="GO" id="GO:0007018">
    <property type="term" value="P:microtubule-based movement"/>
    <property type="evidence" value="ECO:0007669"/>
    <property type="project" value="InterPro"/>
</dbReference>
<evidence type="ECO:0000313" key="7">
    <source>
        <dbReference type="Proteomes" id="UP000325113"/>
    </source>
</evidence>
<feature type="compositionally biased region" description="Low complexity" evidence="4">
    <location>
        <begin position="259"/>
        <end position="275"/>
    </location>
</feature>
<dbReference type="GO" id="GO:0008017">
    <property type="term" value="F:microtubule binding"/>
    <property type="evidence" value="ECO:0007669"/>
    <property type="project" value="InterPro"/>
</dbReference>
<comment type="similarity">
    <text evidence="3">Belongs to the TRAFAC class myosin-kinesin ATPase superfamily. Kinesin family.</text>
</comment>
<dbReference type="PANTHER" id="PTHR47968:SF75">
    <property type="entry name" value="CENTROMERE-ASSOCIATED PROTEIN E"/>
    <property type="match status" value="1"/>
</dbReference>
<feature type="region of interest" description="Disordered" evidence="4">
    <location>
        <begin position="79"/>
        <end position="118"/>
    </location>
</feature>
<sequence>MEPKDVIFALTRSLSTELRGSSVVVGAAGTAKALPFQFDSVFGPSSTQSEVYATTVRPLVYDVMDGYNCAIIAYGQTGSGKSHTIVGSMEPRPTPDSESGAATSTGAPASSESAASASTAVAPATPLAAMHRRRLTIDYAKAVSPVTAARIVGGCGDEAKAGAATPSKADATTSASSQQGLLPRAIQDMFRVIDEPQNKRHEFTVRVSALEVYMEAVYDLLGDGDSSAPEMPPTPSRARSTRKSTGAGANPRLSLPGSRATSRGGARTPGRARASIGGPFASPGLTPGRARGAAMGGLRLREHPSKGVWAEGATEYFVTSAAEAEAVCQRAMRNRATASTAMNRQSSRGHMIVTLAVTRIEVGGVTASREGSVVRTGTAMDEGRRRRGKLVLADLAGSETVKKTGAEGATLKEASAINRSLTTLGAVINAMSAGKPGQHVPFRDSKLTRLLQDCLGGNTKTSLVVTVSPSGLHRDETISTLRFGQRAQKITVRPTVSEDLSIDEYKALVGKLRKQLKARDAKAGMHEKKSCALS</sequence>
<accession>A0A5A8DPA7</accession>
<proteinExistence type="inferred from homology"/>
<comment type="caution">
    <text evidence="6">The sequence shown here is derived from an EMBL/GenBank/DDBJ whole genome shotgun (WGS) entry which is preliminary data.</text>
</comment>
<evidence type="ECO:0000259" key="5">
    <source>
        <dbReference type="PROSITE" id="PS50067"/>
    </source>
</evidence>
<dbReference type="Gene3D" id="3.40.850.10">
    <property type="entry name" value="Kinesin motor domain"/>
    <property type="match status" value="1"/>
</dbReference>
<dbReference type="Pfam" id="PF00225">
    <property type="entry name" value="Kinesin"/>
    <property type="match status" value="3"/>
</dbReference>
<dbReference type="InterPro" id="IPR027640">
    <property type="entry name" value="Kinesin-like_fam"/>
</dbReference>
<feature type="region of interest" description="Disordered" evidence="4">
    <location>
        <begin position="223"/>
        <end position="288"/>
    </location>
</feature>
<dbReference type="InterPro" id="IPR001752">
    <property type="entry name" value="Kinesin_motor_dom"/>
</dbReference>
<keyword evidence="3" id="KW-0067">ATP-binding</keyword>
<dbReference type="PROSITE" id="PS50067">
    <property type="entry name" value="KINESIN_MOTOR_2"/>
    <property type="match status" value="1"/>
</dbReference>
<evidence type="ECO:0000256" key="4">
    <source>
        <dbReference type="SAM" id="MobiDB-lite"/>
    </source>
</evidence>
<feature type="domain" description="Kinesin motor" evidence="5">
    <location>
        <begin position="1"/>
        <end position="490"/>
    </location>
</feature>
<dbReference type="PANTHER" id="PTHR47968">
    <property type="entry name" value="CENTROMERE PROTEIN E"/>
    <property type="match status" value="1"/>
</dbReference>
<evidence type="ECO:0000256" key="3">
    <source>
        <dbReference type="PROSITE-ProRule" id="PRU00283"/>
    </source>
</evidence>
<feature type="binding site" evidence="3">
    <location>
        <begin position="75"/>
        <end position="82"/>
    </location>
    <ligand>
        <name>ATP</name>
        <dbReference type="ChEBI" id="CHEBI:30616"/>
    </ligand>
</feature>
<keyword evidence="2 3" id="KW-0505">Motor protein</keyword>
<feature type="region of interest" description="Disordered" evidence="4">
    <location>
        <begin position="159"/>
        <end position="180"/>
    </location>
</feature>
<dbReference type="InterPro" id="IPR027417">
    <property type="entry name" value="P-loop_NTPase"/>
</dbReference>
<dbReference type="InterPro" id="IPR036961">
    <property type="entry name" value="Kinesin_motor_dom_sf"/>
</dbReference>
<dbReference type="GO" id="GO:0003777">
    <property type="term" value="F:microtubule motor activity"/>
    <property type="evidence" value="ECO:0007669"/>
    <property type="project" value="InterPro"/>
</dbReference>
<reference evidence="6 7" key="1">
    <citation type="submission" date="2019-07" db="EMBL/GenBank/DDBJ databases">
        <title>Genomes of Cafeteria roenbergensis.</title>
        <authorList>
            <person name="Fischer M.G."/>
            <person name="Hackl T."/>
            <person name="Roman M."/>
        </authorList>
    </citation>
    <scope>NUCLEOTIDE SEQUENCE [LARGE SCALE GENOMIC DNA]</scope>
    <source>
        <strain evidence="6 7">Cflag</strain>
    </source>
</reference>
<feature type="compositionally biased region" description="Polar residues" evidence="4">
    <location>
        <begin position="170"/>
        <end position="180"/>
    </location>
</feature>
<evidence type="ECO:0000256" key="2">
    <source>
        <dbReference type="ARBA" id="ARBA00023175"/>
    </source>
</evidence>
<dbReference type="SMART" id="SM00129">
    <property type="entry name" value="KISc"/>
    <property type="match status" value="1"/>
</dbReference>
<keyword evidence="3" id="KW-0547">Nucleotide-binding</keyword>
<protein>
    <recommendedName>
        <fullName evidence="5">Kinesin motor domain-containing protein</fullName>
    </recommendedName>
</protein>
<gene>
    <name evidence="6" type="ORF">FNF31_01688</name>
</gene>
<feature type="compositionally biased region" description="Low complexity" evidence="4">
    <location>
        <begin position="97"/>
        <end position="118"/>
    </location>
</feature>
<dbReference type="EMBL" id="VLTM01000011">
    <property type="protein sequence ID" value="KAA0165711.1"/>
    <property type="molecule type" value="Genomic_DNA"/>
</dbReference>
<dbReference type="Proteomes" id="UP000325113">
    <property type="component" value="Unassembled WGS sequence"/>
</dbReference>
<dbReference type="CDD" id="cd00106">
    <property type="entry name" value="KISc"/>
    <property type="match status" value="1"/>
</dbReference>
<dbReference type="PRINTS" id="PR00380">
    <property type="entry name" value="KINESINHEAVY"/>
</dbReference>
<dbReference type="SUPFAM" id="SSF52540">
    <property type="entry name" value="P-loop containing nucleoside triphosphate hydrolases"/>
    <property type="match status" value="1"/>
</dbReference>
<dbReference type="GO" id="GO:0005524">
    <property type="term" value="F:ATP binding"/>
    <property type="evidence" value="ECO:0007669"/>
    <property type="project" value="UniProtKB-UniRule"/>
</dbReference>
<keyword evidence="1" id="KW-0175">Coiled coil</keyword>
<dbReference type="AlphaFoldDB" id="A0A5A8DPA7"/>
<evidence type="ECO:0000256" key="1">
    <source>
        <dbReference type="ARBA" id="ARBA00023054"/>
    </source>
</evidence>